<organism evidence="6 7">
    <name type="scientific">Hemiprocne comata</name>
    <dbReference type="NCBI Taxonomy" id="243314"/>
    <lineage>
        <taxon>Eukaryota</taxon>
        <taxon>Metazoa</taxon>
        <taxon>Chordata</taxon>
        <taxon>Craniata</taxon>
        <taxon>Vertebrata</taxon>
        <taxon>Euteleostomi</taxon>
        <taxon>Archelosauria</taxon>
        <taxon>Archosauria</taxon>
        <taxon>Dinosauria</taxon>
        <taxon>Saurischia</taxon>
        <taxon>Theropoda</taxon>
        <taxon>Coelurosauria</taxon>
        <taxon>Aves</taxon>
        <taxon>Neognathae</taxon>
        <taxon>Neoaves</taxon>
        <taxon>Strisores</taxon>
        <taxon>Apodiformes</taxon>
        <taxon>Apodidae</taxon>
        <taxon>Hemiprocninae</taxon>
        <taxon>Hemiprocne</taxon>
    </lineage>
</organism>
<keyword evidence="4" id="KW-0732">Signal</keyword>
<evidence type="ECO:0000256" key="1">
    <source>
        <dbReference type="ARBA" id="ARBA00022741"/>
    </source>
</evidence>
<evidence type="ECO:0000313" key="6">
    <source>
        <dbReference type="EMBL" id="NXG67724.1"/>
    </source>
</evidence>
<dbReference type="InterPro" id="IPR027417">
    <property type="entry name" value="P-loop_NTPase"/>
</dbReference>
<dbReference type="SUPFAM" id="SSF52540">
    <property type="entry name" value="P-loop containing nucleoside triphosphate hydrolases"/>
    <property type="match status" value="1"/>
</dbReference>
<protein>
    <submittedName>
        <fullName evidence="6">GBP2 protein</fullName>
    </submittedName>
</protein>
<dbReference type="InterPro" id="IPR030386">
    <property type="entry name" value="G_GB1_RHD3_dom"/>
</dbReference>
<feature type="non-terminal residue" evidence="6">
    <location>
        <position position="100"/>
    </location>
</feature>
<feature type="chain" id="PRO_5029488954" evidence="4">
    <location>
        <begin position="20"/>
        <end position="100"/>
    </location>
</feature>
<keyword evidence="1" id="KW-0547">Nucleotide-binding</keyword>
<dbReference type="PROSITE" id="PS51715">
    <property type="entry name" value="G_GB1_RHD3"/>
    <property type="match status" value="1"/>
</dbReference>
<comment type="caution">
    <text evidence="6">The sequence shown here is derived from an EMBL/GenBank/DDBJ whole genome shotgun (WGS) entry which is preliminary data.</text>
</comment>
<name>A0A7K9DSM0_9AVES</name>
<sequence length="100" mass="11473">WIFVLTMLLSSTLIYNSKGTIDQNAMDQLHYVAKLTDRIRLKAAPKKSEDELKDSDKFVGFFPTFVWAVRDFTLQLEVDGEEISEDGYLEHILKFKAGKG</sequence>
<dbReference type="OrthoDB" id="2135133at2759"/>
<accession>A0A7K9DSM0</accession>
<dbReference type="InterPro" id="IPR015894">
    <property type="entry name" value="Guanylate-bd_N"/>
</dbReference>
<evidence type="ECO:0000259" key="5">
    <source>
        <dbReference type="PROSITE" id="PS51715"/>
    </source>
</evidence>
<dbReference type="GO" id="GO:0003924">
    <property type="term" value="F:GTPase activity"/>
    <property type="evidence" value="ECO:0007669"/>
    <property type="project" value="InterPro"/>
</dbReference>
<dbReference type="Proteomes" id="UP000518305">
    <property type="component" value="Unassembled WGS sequence"/>
</dbReference>
<proteinExistence type="inferred from homology"/>
<evidence type="ECO:0000256" key="4">
    <source>
        <dbReference type="SAM" id="SignalP"/>
    </source>
</evidence>
<dbReference type="Pfam" id="PF02263">
    <property type="entry name" value="GBP"/>
    <property type="match status" value="1"/>
</dbReference>
<feature type="signal peptide" evidence="4">
    <location>
        <begin position="1"/>
        <end position="19"/>
    </location>
</feature>
<dbReference type="AlphaFoldDB" id="A0A7K9DSM0"/>
<reference evidence="6 7" key="1">
    <citation type="submission" date="2019-09" db="EMBL/GenBank/DDBJ databases">
        <title>Bird 10,000 Genomes (B10K) Project - Family phase.</title>
        <authorList>
            <person name="Zhang G."/>
        </authorList>
    </citation>
    <scope>NUCLEOTIDE SEQUENCE [LARGE SCALE GENOMIC DNA]</scope>
    <source>
        <strain evidence="6">B10K-DU-001-23</strain>
        <tissue evidence="6">Muscle</tissue>
    </source>
</reference>
<keyword evidence="2" id="KW-0342">GTP-binding</keyword>
<comment type="similarity">
    <text evidence="3">Belongs to the TRAFAC class dynamin-like GTPase superfamily. GB1/RHD3 GTPase family.</text>
</comment>
<dbReference type="PANTHER" id="PTHR10751">
    <property type="entry name" value="GUANYLATE BINDING PROTEIN"/>
    <property type="match status" value="1"/>
</dbReference>
<gene>
    <name evidence="6" type="primary">Gbp2</name>
    <name evidence="6" type="ORF">HEMCOM_R01418</name>
</gene>
<feature type="non-terminal residue" evidence="6">
    <location>
        <position position="1"/>
    </location>
</feature>
<dbReference type="EMBL" id="VWZJ01023400">
    <property type="protein sequence ID" value="NXG67724.1"/>
    <property type="molecule type" value="Genomic_DNA"/>
</dbReference>
<evidence type="ECO:0000313" key="7">
    <source>
        <dbReference type="Proteomes" id="UP000518305"/>
    </source>
</evidence>
<keyword evidence="7" id="KW-1185">Reference proteome</keyword>
<dbReference type="GO" id="GO:0005525">
    <property type="term" value="F:GTP binding"/>
    <property type="evidence" value="ECO:0007669"/>
    <property type="project" value="UniProtKB-KW"/>
</dbReference>
<evidence type="ECO:0000256" key="2">
    <source>
        <dbReference type="ARBA" id="ARBA00023134"/>
    </source>
</evidence>
<evidence type="ECO:0000256" key="3">
    <source>
        <dbReference type="PROSITE-ProRule" id="PRU01052"/>
    </source>
</evidence>
<feature type="domain" description="GB1/RHD3-type G" evidence="5">
    <location>
        <begin position="1"/>
        <end position="100"/>
    </location>
</feature>
<dbReference type="Gene3D" id="3.40.50.300">
    <property type="entry name" value="P-loop containing nucleotide triphosphate hydrolases"/>
    <property type="match status" value="1"/>
</dbReference>